<dbReference type="AlphaFoldDB" id="J3MA36"/>
<dbReference type="EnsemblPlants" id="OB05G34600.1">
    <property type="protein sequence ID" value="OB05G34600.1"/>
    <property type="gene ID" value="OB05G34600"/>
</dbReference>
<keyword evidence="3" id="KW-1185">Reference proteome</keyword>
<accession>J3MA36</accession>
<name>J3MA36_ORYBR</name>
<evidence type="ECO:0000256" key="1">
    <source>
        <dbReference type="SAM" id="MobiDB-lite"/>
    </source>
</evidence>
<organism evidence="2">
    <name type="scientific">Oryza brachyantha</name>
    <name type="common">malo sina</name>
    <dbReference type="NCBI Taxonomy" id="4533"/>
    <lineage>
        <taxon>Eukaryota</taxon>
        <taxon>Viridiplantae</taxon>
        <taxon>Streptophyta</taxon>
        <taxon>Embryophyta</taxon>
        <taxon>Tracheophyta</taxon>
        <taxon>Spermatophyta</taxon>
        <taxon>Magnoliopsida</taxon>
        <taxon>Liliopsida</taxon>
        <taxon>Poales</taxon>
        <taxon>Poaceae</taxon>
        <taxon>BOP clade</taxon>
        <taxon>Oryzoideae</taxon>
        <taxon>Oryzeae</taxon>
        <taxon>Oryzinae</taxon>
        <taxon>Oryza</taxon>
    </lineage>
</organism>
<dbReference type="HOGENOM" id="CLU_2945423_0_0_1"/>
<sequence>METKRRWGSECGGRNGTNLELPLDEAISSASLSPPASASPNSSSYGTAKSPKSKRPKISP</sequence>
<evidence type="ECO:0000313" key="2">
    <source>
        <dbReference type="EnsemblPlants" id="OB05G34600.1"/>
    </source>
</evidence>
<feature type="compositionally biased region" description="Low complexity" evidence="1">
    <location>
        <begin position="28"/>
        <end position="44"/>
    </location>
</feature>
<evidence type="ECO:0000313" key="3">
    <source>
        <dbReference type="Proteomes" id="UP000006038"/>
    </source>
</evidence>
<reference evidence="2" key="1">
    <citation type="journal article" date="2013" name="Nat. Commun.">
        <title>Whole-genome sequencing of Oryza brachyantha reveals mechanisms underlying Oryza genome evolution.</title>
        <authorList>
            <person name="Chen J."/>
            <person name="Huang Q."/>
            <person name="Gao D."/>
            <person name="Wang J."/>
            <person name="Lang Y."/>
            <person name="Liu T."/>
            <person name="Li B."/>
            <person name="Bai Z."/>
            <person name="Luis Goicoechea J."/>
            <person name="Liang C."/>
            <person name="Chen C."/>
            <person name="Zhang W."/>
            <person name="Sun S."/>
            <person name="Liao Y."/>
            <person name="Zhang X."/>
            <person name="Yang L."/>
            <person name="Song C."/>
            <person name="Wang M."/>
            <person name="Shi J."/>
            <person name="Liu G."/>
            <person name="Liu J."/>
            <person name="Zhou H."/>
            <person name="Zhou W."/>
            <person name="Yu Q."/>
            <person name="An N."/>
            <person name="Chen Y."/>
            <person name="Cai Q."/>
            <person name="Wang B."/>
            <person name="Liu B."/>
            <person name="Min J."/>
            <person name="Huang Y."/>
            <person name="Wu H."/>
            <person name="Li Z."/>
            <person name="Zhang Y."/>
            <person name="Yin Y."/>
            <person name="Song W."/>
            <person name="Jiang J."/>
            <person name="Jackson S.A."/>
            <person name="Wing R.A."/>
            <person name="Wang J."/>
            <person name="Chen M."/>
        </authorList>
    </citation>
    <scope>NUCLEOTIDE SEQUENCE [LARGE SCALE GENOMIC DNA]</scope>
    <source>
        <strain evidence="2">cv. IRGC 101232</strain>
    </source>
</reference>
<dbReference type="Gramene" id="OB05G34600.1">
    <property type="protein sequence ID" value="OB05G34600.1"/>
    <property type="gene ID" value="OB05G34600"/>
</dbReference>
<feature type="compositionally biased region" description="Basic residues" evidence="1">
    <location>
        <begin position="51"/>
        <end position="60"/>
    </location>
</feature>
<dbReference type="Proteomes" id="UP000006038">
    <property type="component" value="Chromosome 5"/>
</dbReference>
<feature type="region of interest" description="Disordered" evidence="1">
    <location>
        <begin position="1"/>
        <end position="60"/>
    </location>
</feature>
<proteinExistence type="predicted"/>
<reference evidence="2" key="2">
    <citation type="submission" date="2013-04" db="UniProtKB">
        <authorList>
            <consortium name="EnsemblPlants"/>
        </authorList>
    </citation>
    <scope>IDENTIFICATION</scope>
</reference>
<protein>
    <submittedName>
        <fullName evidence="2">Uncharacterized protein</fullName>
    </submittedName>
</protein>